<dbReference type="GO" id="GO:0043565">
    <property type="term" value="F:sequence-specific DNA binding"/>
    <property type="evidence" value="ECO:0007669"/>
    <property type="project" value="TreeGrafter"/>
</dbReference>
<protein>
    <submittedName>
        <fullName evidence="2">Transposase IS200 like family protein</fullName>
    </submittedName>
</protein>
<dbReference type="AlphaFoldDB" id="A0A1S2N7A3"/>
<reference evidence="2 3" key="1">
    <citation type="submission" date="2014-10" db="EMBL/GenBank/DDBJ databases">
        <authorList>
            <person name="Seo M.-J."/>
            <person name="Seok Y.J."/>
            <person name="Cha I.-T."/>
        </authorList>
    </citation>
    <scope>NUCLEOTIDE SEQUENCE [LARGE SCALE GENOMIC DNA]</scope>
    <source>
        <strain evidence="2 3">NEU</strain>
    </source>
</reference>
<dbReference type="Proteomes" id="UP000180246">
    <property type="component" value="Unassembled WGS sequence"/>
</dbReference>
<dbReference type="Gene3D" id="3.30.70.1290">
    <property type="entry name" value="Transposase IS200-like"/>
    <property type="match status" value="1"/>
</dbReference>
<dbReference type="PANTHER" id="PTHR36966:SF1">
    <property type="entry name" value="REP-ASSOCIATED TYROSINE TRANSPOSASE"/>
    <property type="match status" value="1"/>
</dbReference>
<comment type="caution">
    <text evidence="2">The sequence shown here is derived from an EMBL/GenBank/DDBJ whole genome shotgun (WGS) entry which is preliminary data.</text>
</comment>
<organism evidence="2 3">
    <name type="scientific">Massilia timonae</name>
    <dbReference type="NCBI Taxonomy" id="47229"/>
    <lineage>
        <taxon>Bacteria</taxon>
        <taxon>Pseudomonadati</taxon>
        <taxon>Pseudomonadota</taxon>
        <taxon>Betaproteobacteria</taxon>
        <taxon>Burkholderiales</taxon>
        <taxon>Oxalobacteraceae</taxon>
        <taxon>Telluria group</taxon>
        <taxon>Massilia</taxon>
    </lineage>
</organism>
<dbReference type="InterPro" id="IPR002686">
    <property type="entry name" value="Transposase_17"/>
</dbReference>
<dbReference type="InterPro" id="IPR052715">
    <property type="entry name" value="RAYT_transposase"/>
</dbReference>
<dbReference type="NCBIfam" id="NF047646">
    <property type="entry name" value="REP_Tyr_transpos"/>
    <property type="match status" value="1"/>
</dbReference>
<name>A0A1S2N7A3_9BURK</name>
<dbReference type="EMBL" id="JRYB01000001">
    <property type="protein sequence ID" value="OIJ40182.1"/>
    <property type="molecule type" value="Genomic_DNA"/>
</dbReference>
<dbReference type="GO" id="GO:0004803">
    <property type="term" value="F:transposase activity"/>
    <property type="evidence" value="ECO:0007669"/>
    <property type="project" value="InterPro"/>
</dbReference>
<dbReference type="PANTHER" id="PTHR36966">
    <property type="entry name" value="REP-ASSOCIATED TYROSINE TRANSPOSASE"/>
    <property type="match status" value="1"/>
</dbReference>
<evidence type="ECO:0000313" key="3">
    <source>
        <dbReference type="Proteomes" id="UP000180246"/>
    </source>
</evidence>
<evidence type="ECO:0000313" key="2">
    <source>
        <dbReference type="EMBL" id="OIJ40182.1"/>
    </source>
</evidence>
<sequence length="178" mass="21090">MSRFRRIRSGPTYFFTVVAYHRRPILCDDAIRSALHDAFTQTRDRRPFTVDAIVLMPDHLHCIWTLPDGDLDISTRWSQIKHHVSWSCRGLYDDFICTASRRSRGEAAIWQRRFYERMIRNDAELERYTDYIHYNPVKHGHAASAAGWPYSSFRRYVRNGMYPLAWGEIDTAWGTELE</sequence>
<feature type="domain" description="Transposase IS200-like" evidence="1">
    <location>
        <begin position="8"/>
        <end position="135"/>
    </location>
</feature>
<evidence type="ECO:0000259" key="1">
    <source>
        <dbReference type="SMART" id="SM01321"/>
    </source>
</evidence>
<dbReference type="SUPFAM" id="SSF143422">
    <property type="entry name" value="Transposase IS200-like"/>
    <property type="match status" value="1"/>
</dbReference>
<dbReference type="RefSeq" id="WP_071361605.1">
    <property type="nucleotide sequence ID" value="NZ_JRYB01000001.1"/>
</dbReference>
<dbReference type="GO" id="GO:0006313">
    <property type="term" value="P:DNA transposition"/>
    <property type="evidence" value="ECO:0007669"/>
    <property type="project" value="InterPro"/>
</dbReference>
<dbReference type="InterPro" id="IPR036515">
    <property type="entry name" value="Transposase_17_sf"/>
</dbReference>
<dbReference type="SMART" id="SM01321">
    <property type="entry name" value="Y1_Tnp"/>
    <property type="match status" value="1"/>
</dbReference>
<gene>
    <name evidence="2" type="ORF">LO55_2426</name>
</gene>
<proteinExistence type="predicted"/>
<dbReference type="Pfam" id="PF01797">
    <property type="entry name" value="Y1_Tnp"/>
    <property type="match status" value="1"/>
</dbReference>
<accession>A0A1S2N7A3</accession>